<dbReference type="GO" id="GO:0004061">
    <property type="term" value="F:arylformamidase activity"/>
    <property type="evidence" value="ECO:0007669"/>
    <property type="project" value="InterPro"/>
</dbReference>
<dbReference type="EMBL" id="SNYQ01000001">
    <property type="protein sequence ID" value="TDQ59387.1"/>
    <property type="molecule type" value="Genomic_DNA"/>
</dbReference>
<name>A0A4R6VB42_9PAST</name>
<accession>A0A4R6VB42</accession>
<protein>
    <submittedName>
        <fullName evidence="1">Kynurenine formamidase</fullName>
    </submittedName>
</protein>
<keyword evidence="2" id="KW-1185">Reference proteome</keyword>
<dbReference type="RefSeq" id="WP_133542270.1">
    <property type="nucleotide sequence ID" value="NZ_SNYQ01000001.1"/>
</dbReference>
<proteinExistence type="predicted"/>
<dbReference type="InterPro" id="IPR037175">
    <property type="entry name" value="KFase_sf"/>
</dbReference>
<dbReference type="Pfam" id="PF04199">
    <property type="entry name" value="Cyclase"/>
    <property type="match status" value="1"/>
</dbReference>
<dbReference type="SUPFAM" id="SSF102198">
    <property type="entry name" value="Putative cyclase"/>
    <property type="match status" value="1"/>
</dbReference>
<reference evidence="1 2" key="1">
    <citation type="submission" date="2019-03" db="EMBL/GenBank/DDBJ databases">
        <title>Genomic Encyclopedia of Type Strains, Phase IV (KMG-IV): sequencing the most valuable type-strain genomes for metagenomic binning, comparative biology and taxonomic classification.</title>
        <authorList>
            <person name="Goeker M."/>
        </authorList>
    </citation>
    <scope>NUCLEOTIDE SEQUENCE [LARGE SCALE GENOMIC DNA]</scope>
    <source>
        <strain evidence="1 2">DSM 28403</strain>
    </source>
</reference>
<dbReference type="AlphaFoldDB" id="A0A4R6VB42"/>
<evidence type="ECO:0000313" key="2">
    <source>
        <dbReference type="Proteomes" id="UP000295657"/>
    </source>
</evidence>
<organism evidence="1 2">
    <name type="scientific">Mesocricetibacter intestinalis</name>
    <dbReference type="NCBI Taxonomy" id="1521930"/>
    <lineage>
        <taxon>Bacteria</taxon>
        <taxon>Pseudomonadati</taxon>
        <taxon>Pseudomonadota</taxon>
        <taxon>Gammaproteobacteria</taxon>
        <taxon>Pasteurellales</taxon>
        <taxon>Pasteurellaceae</taxon>
        <taxon>Mesocricetibacter</taxon>
    </lineage>
</organism>
<dbReference type="PANTHER" id="PTHR31118:SF32">
    <property type="entry name" value="KYNURENINE FORMAMIDASE"/>
    <property type="match status" value="1"/>
</dbReference>
<comment type="caution">
    <text evidence="1">The sequence shown here is derived from an EMBL/GenBank/DDBJ whole genome shotgun (WGS) entry which is preliminary data.</text>
</comment>
<dbReference type="Gene3D" id="3.50.30.50">
    <property type="entry name" value="Putative cyclase"/>
    <property type="match status" value="1"/>
</dbReference>
<dbReference type="Proteomes" id="UP000295657">
    <property type="component" value="Unassembled WGS sequence"/>
</dbReference>
<sequence length="224" mass="25225">MNYQLLSYPLDIADPGFPGEPTLSIQKSTRIADGDMYNSSIVHLFNHFGTHFDAPNHFNPKGATISELPLQRFIYERPLLLDIPKSAGEMIQPIDLEIHLSAIRRADFLMIRTGLEKLRMQHPNQYATKGVAVSVQTARYLMEHAANLKALGFDFISLASPDHPEQGIKSHQIMLGMFSHHFICIIEDMKLSAVDKTRLKRIFAMPLLIRGIDSAQVCILAESE</sequence>
<dbReference type="GO" id="GO:0019441">
    <property type="term" value="P:L-tryptophan catabolic process to kynurenine"/>
    <property type="evidence" value="ECO:0007669"/>
    <property type="project" value="InterPro"/>
</dbReference>
<dbReference type="InterPro" id="IPR007325">
    <property type="entry name" value="KFase/CYL"/>
</dbReference>
<dbReference type="OrthoDB" id="7067800at2"/>
<gene>
    <name evidence="1" type="ORF">EDC45_0034</name>
</gene>
<dbReference type="PANTHER" id="PTHR31118">
    <property type="entry name" value="CYCLASE-LIKE PROTEIN 2"/>
    <property type="match status" value="1"/>
</dbReference>
<evidence type="ECO:0000313" key="1">
    <source>
        <dbReference type="EMBL" id="TDQ59387.1"/>
    </source>
</evidence>